<protein>
    <submittedName>
        <fullName evidence="9">Rhomboid family intramembrane serine protease</fullName>
        <ecNumber evidence="9">3.4.21.-</ecNumber>
    </submittedName>
</protein>
<dbReference type="InterPro" id="IPR022764">
    <property type="entry name" value="Peptidase_S54_rhomboid_dom"/>
</dbReference>
<dbReference type="GO" id="GO:0008233">
    <property type="term" value="F:peptidase activity"/>
    <property type="evidence" value="ECO:0007669"/>
    <property type="project" value="UniProtKB-KW"/>
</dbReference>
<feature type="domain" description="Peptidase S54 rhomboid" evidence="8">
    <location>
        <begin position="48"/>
        <end position="107"/>
    </location>
</feature>
<evidence type="ECO:0000256" key="4">
    <source>
        <dbReference type="ARBA" id="ARBA00022801"/>
    </source>
</evidence>
<feature type="transmembrane region" description="Helical" evidence="7">
    <location>
        <begin position="87"/>
        <end position="105"/>
    </location>
</feature>
<keyword evidence="9" id="KW-0645">Protease</keyword>
<evidence type="ECO:0000256" key="3">
    <source>
        <dbReference type="ARBA" id="ARBA00022692"/>
    </source>
</evidence>
<comment type="similarity">
    <text evidence="2">Belongs to the peptidase S54 family.</text>
</comment>
<dbReference type="PANTHER" id="PTHR43731">
    <property type="entry name" value="RHOMBOID PROTEASE"/>
    <property type="match status" value="1"/>
</dbReference>
<keyword evidence="3 7" id="KW-0812">Transmembrane</keyword>
<feature type="transmembrane region" description="Helical" evidence="7">
    <location>
        <begin position="196"/>
        <end position="217"/>
    </location>
</feature>
<dbReference type="SMART" id="SM01160">
    <property type="entry name" value="DUF1751"/>
    <property type="match status" value="1"/>
</dbReference>
<keyword evidence="6 7" id="KW-0472">Membrane</keyword>
<keyword evidence="5 7" id="KW-1133">Transmembrane helix</keyword>
<evidence type="ECO:0000256" key="6">
    <source>
        <dbReference type="ARBA" id="ARBA00023136"/>
    </source>
</evidence>
<dbReference type="EMBL" id="JBHTJM010000008">
    <property type="protein sequence ID" value="MFD0964025.1"/>
    <property type="molecule type" value="Genomic_DNA"/>
</dbReference>
<feature type="domain" description="Peptidase S54 rhomboid" evidence="8">
    <location>
        <begin position="153"/>
        <end position="240"/>
    </location>
</feature>
<reference evidence="10" key="1">
    <citation type="journal article" date="2019" name="Int. J. Syst. Evol. Microbiol.">
        <title>The Global Catalogue of Microorganisms (GCM) 10K type strain sequencing project: providing services to taxonomists for standard genome sequencing and annotation.</title>
        <authorList>
            <consortium name="The Broad Institute Genomics Platform"/>
            <consortium name="The Broad Institute Genome Sequencing Center for Infectious Disease"/>
            <person name="Wu L."/>
            <person name="Ma J."/>
        </authorList>
    </citation>
    <scope>NUCLEOTIDE SEQUENCE [LARGE SCALE GENOMIC DNA]</scope>
    <source>
        <strain evidence="10">CCUG 62114</strain>
    </source>
</reference>
<dbReference type="Pfam" id="PF01694">
    <property type="entry name" value="Rhomboid"/>
    <property type="match status" value="2"/>
</dbReference>
<evidence type="ECO:0000259" key="8">
    <source>
        <dbReference type="Pfam" id="PF01694"/>
    </source>
</evidence>
<evidence type="ECO:0000256" key="2">
    <source>
        <dbReference type="ARBA" id="ARBA00009045"/>
    </source>
</evidence>
<feature type="transmembrane region" description="Helical" evidence="7">
    <location>
        <begin position="12"/>
        <end position="31"/>
    </location>
</feature>
<comment type="caution">
    <text evidence="9">The sequence shown here is derived from an EMBL/GenBank/DDBJ whole genome shotgun (WGS) entry which is preliminary data.</text>
</comment>
<dbReference type="Gene3D" id="1.20.1540.10">
    <property type="entry name" value="Rhomboid-like"/>
    <property type="match status" value="1"/>
</dbReference>
<accession>A0ABW3I3C0</accession>
<dbReference type="InterPro" id="IPR050925">
    <property type="entry name" value="Rhomboid_protease_S54"/>
</dbReference>
<comment type="subcellular location">
    <subcellularLocation>
        <location evidence="1">Membrane</location>
        <topology evidence="1">Multi-pass membrane protein</topology>
    </subcellularLocation>
</comment>
<evidence type="ECO:0000256" key="1">
    <source>
        <dbReference type="ARBA" id="ARBA00004141"/>
    </source>
</evidence>
<evidence type="ECO:0000256" key="7">
    <source>
        <dbReference type="SAM" id="Phobius"/>
    </source>
</evidence>
<evidence type="ECO:0000256" key="5">
    <source>
        <dbReference type="ARBA" id="ARBA00022989"/>
    </source>
</evidence>
<dbReference type="EC" id="3.4.21.-" evidence="9"/>
<name>A0ABW3I3C0_9FLAO</name>
<dbReference type="Proteomes" id="UP001596997">
    <property type="component" value="Unassembled WGS sequence"/>
</dbReference>
<organism evidence="9 10">
    <name type="scientific">Pseudofulvibacter geojedonensis</name>
    <dbReference type="NCBI Taxonomy" id="1123758"/>
    <lineage>
        <taxon>Bacteria</taxon>
        <taxon>Pseudomonadati</taxon>
        <taxon>Bacteroidota</taxon>
        <taxon>Flavobacteriia</taxon>
        <taxon>Flavobacteriales</taxon>
        <taxon>Flavobacteriaceae</taxon>
        <taxon>Pseudofulvibacter</taxon>
    </lineage>
</organism>
<evidence type="ECO:0000313" key="9">
    <source>
        <dbReference type="EMBL" id="MFD0964025.1"/>
    </source>
</evidence>
<keyword evidence="10" id="KW-1185">Reference proteome</keyword>
<keyword evidence="4 9" id="KW-0378">Hydrolase</keyword>
<dbReference type="InterPro" id="IPR035952">
    <property type="entry name" value="Rhomboid-like_sf"/>
</dbReference>
<dbReference type="RefSeq" id="WP_377715337.1">
    <property type="nucleotide sequence ID" value="NZ_JBHTJM010000008.1"/>
</dbReference>
<feature type="transmembrane region" description="Helical" evidence="7">
    <location>
        <begin position="51"/>
        <end position="75"/>
    </location>
</feature>
<dbReference type="PANTHER" id="PTHR43731:SF14">
    <property type="entry name" value="PRESENILIN-ASSOCIATED RHOMBOID-LIKE PROTEIN, MITOCHONDRIAL"/>
    <property type="match status" value="1"/>
</dbReference>
<feature type="transmembrane region" description="Helical" evidence="7">
    <location>
        <begin position="223"/>
        <end position="241"/>
    </location>
</feature>
<dbReference type="SUPFAM" id="SSF144091">
    <property type="entry name" value="Rhomboid-like"/>
    <property type="match status" value="1"/>
</dbReference>
<proteinExistence type="inferred from homology"/>
<feature type="transmembrane region" description="Helical" evidence="7">
    <location>
        <begin position="153"/>
        <end position="175"/>
    </location>
</feature>
<dbReference type="GO" id="GO:0006508">
    <property type="term" value="P:proteolysis"/>
    <property type="evidence" value="ECO:0007669"/>
    <property type="project" value="UniProtKB-KW"/>
</dbReference>
<gene>
    <name evidence="9" type="ORF">ACFQ1O_08425</name>
</gene>
<sequence>MIRITNTVKHLVIINVVVFLGTQLLKSRGIYLDNYLALFFIKNDLFMPWQFFTTMFMHADFQHLLFNMLGLWMFGSALEQMWGKNKFLFFYFSAGIGASLIYTLANYLQFQPVYNDLITAGLTDLNVNNILETGNYDRSILKYVSEKSLTNFYYIYNTPAVGASGAIMGVLVAFGMLFPNSQLMLLFPPIPVKAKYLISFLVIIDLIGGFTGGFSLFGRGNVAHWAHLGGAIIGFIMMLYWKKNQFNDKRWN</sequence>
<evidence type="ECO:0000313" key="10">
    <source>
        <dbReference type="Proteomes" id="UP001596997"/>
    </source>
</evidence>